<dbReference type="SUPFAM" id="SSF46785">
    <property type="entry name" value="Winged helix' DNA-binding domain"/>
    <property type="match status" value="1"/>
</dbReference>
<accession>A0A955L3C9</accession>
<dbReference type="Proteomes" id="UP000782843">
    <property type="component" value="Unassembled WGS sequence"/>
</dbReference>
<feature type="domain" description="Transcription regulator TrmB N-terminal" evidence="1">
    <location>
        <begin position="5"/>
        <end position="73"/>
    </location>
</feature>
<evidence type="ECO:0000313" key="3">
    <source>
        <dbReference type="Proteomes" id="UP000782843"/>
    </source>
</evidence>
<reference evidence="2" key="2">
    <citation type="journal article" date="2021" name="Microbiome">
        <title>Successional dynamics and alternative stable states in a saline activated sludge microbial community over 9 years.</title>
        <authorList>
            <person name="Wang Y."/>
            <person name="Ye J."/>
            <person name="Ju F."/>
            <person name="Liu L."/>
            <person name="Boyd J.A."/>
            <person name="Deng Y."/>
            <person name="Parks D.H."/>
            <person name="Jiang X."/>
            <person name="Yin X."/>
            <person name="Woodcroft B.J."/>
            <person name="Tyson G.W."/>
            <person name="Hugenholtz P."/>
            <person name="Polz M.F."/>
            <person name="Zhang T."/>
        </authorList>
    </citation>
    <scope>NUCLEOTIDE SEQUENCE</scope>
    <source>
        <strain evidence="2">HKST-UBA10</strain>
    </source>
</reference>
<dbReference type="Gene3D" id="1.10.10.10">
    <property type="entry name" value="Winged helix-like DNA-binding domain superfamily/Winged helix DNA-binding domain"/>
    <property type="match status" value="1"/>
</dbReference>
<evidence type="ECO:0000313" key="2">
    <source>
        <dbReference type="EMBL" id="MCA9382148.1"/>
    </source>
</evidence>
<protein>
    <recommendedName>
        <fullName evidence="1">Transcription regulator TrmB N-terminal domain-containing protein</fullName>
    </recommendedName>
</protein>
<reference evidence="2" key="1">
    <citation type="submission" date="2020-04" db="EMBL/GenBank/DDBJ databases">
        <authorList>
            <person name="Zhang T."/>
        </authorList>
    </citation>
    <scope>NUCLEOTIDE SEQUENCE</scope>
    <source>
        <strain evidence="2">HKST-UBA10</strain>
    </source>
</reference>
<comment type="caution">
    <text evidence="2">The sequence shown here is derived from an EMBL/GenBank/DDBJ whole genome shotgun (WGS) entry which is preliminary data.</text>
</comment>
<dbReference type="InterPro" id="IPR036388">
    <property type="entry name" value="WH-like_DNA-bd_sf"/>
</dbReference>
<dbReference type="Pfam" id="PF01978">
    <property type="entry name" value="TrmB"/>
    <property type="match status" value="1"/>
</dbReference>
<dbReference type="PANTHER" id="PTHR34293:SF1">
    <property type="entry name" value="HTH-TYPE TRANSCRIPTIONAL REGULATOR TRMBL2"/>
    <property type="match status" value="1"/>
</dbReference>
<dbReference type="InterPro" id="IPR002831">
    <property type="entry name" value="Tscrpt_reg_TrmB_N"/>
</dbReference>
<evidence type="ECO:0000259" key="1">
    <source>
        <dbReference type="Pfam" id="PF01978"/>
    </source>
</evidence>
<dbReference type="InterPro" id="IPR051797">
    <property type="entry name" value="TrmB-like"/>
</dbReference>
<dbReference type="EMBL" id="JAGQLG010000071">
    <property type="protein sequence ID" value="MCA9382148.1"/>
    <property type="molecule type" value="Genomic_DNA"/>
</dbReference>
<dbReference type="AlphaFoldDB" id="A0A955L3C9"/>
<dbReference type="InterPro" id="IPR036390">
    <property type="entry name" value="WH_DNA-bd_sf"/>
</dbReference>
<name>A0A955L3C9_9BACT</name>
<organism evidence="2 3">
    <name type="scientific">Candidatus Dojkabacteria bacterium</name>
    <dbReference type="NCBI Taxonomy" id="2099670"/>
    <lineage>
        <taxon>Bacteria</taxon>
        <taxon>Candidatus Dojkabacteria</taxon>
    </lineage>
</organism>
<proteinExistence type="predicted"/>
<sequence length="258" mass="30521">MKDILQKFGLTKNETEVYLGFYSNPLVSAAKLSRLMKMDKSSVYKAVDRLYELKLLIASQSKYGLVYRSVDPENLKELYNSARSELEVDKSNLFEFIDKLKSEGKQIHDPYVTIEYGIEAVEKRMEMNLKSKEKLIRERFRVHQFFKDKDHINFVKRYARKRIKNGIMMKQLEFDYDSMEKTFGEIMNKPKKYLKEIRILPEELDDNNSFIIWDNNINIISETEDNEVLVISIKDPNVAQLMKNIFDFIWKQGGEVPV</sequence>
<gene>
    <name evidence="2" type="ORF">KC660_01945</name>
</gene>
<dbReference type="PANTHER" id="PTHR34293">
    <property type="entry name" value="HTH-TYPE TRANSCRIPTIONAL REGULATOR TRMBL2"/>
    <property type="match status" value="1"/>
</dbReference>